<reference evidence="1 2" key="1">
    <citation type="submission" date="2018-06" db="EMBL/GenBank/DDBJ databases">
        <authorList>
            <consortium name="Pathogen Informatics"/>
            <person name="Doyle S."/>
        </authorList>
    </citation>
    <scope>NUCLEOTIDE SEQUENCE [LARGE SCALE GENOMIC DNA]</scope>
    <source>
        <strain evidence="1 2">NCTC13160</strain>
    </source>
</reference>
<dbReference type="AlphaFoldDB" id="A0A378Y9F8"/>
<name>A0A378Y9F8_9BURK</name>
<gene>
    <name evidence="1" type="ORF">NCTC13160_00025</name>
</gene>
<accession>A0A378Y9F8</accession>
<protein>
    <submittedName>
        <fullName evidence="1">Uncharacterized protein</fullName>
    </submittedName>
</protein>
<dbReference type="KEGG" id="ppnm:LV28_00095"/>
<proteinExistence type="predicted"/>
<evidence type="ECO:0000313" key="1">
    <source>
        <dbReference type="EMBL" id="SUA73876.1"/>
    </source>
</evidence>
<evidence type="ECO:0000313" key="2">
    <source>
        <dbReference type="Proteomes" id="UP000254573"/>
    </source>
</evidence>
<organism evidence="1 2">
    <name type="scientific">Pandoraea pnomenusa</name>
    <dbReference type="NCBI Taxonomy" id="93220"/>
    <lineage>
        <taxon>Bacteria</taxon>
        <taxon>Pseudomonadati</taxon>
        <taxon>Pseudomonadota</taxon>
        <taxon>Betaproteobacteria</taxon>
        <taxon>Burkholderiales</taxon>
        <taxon>Burkholderiaceae</taxon>
        <taxon>Pandoraea</taxon>
    </lineage>
</organism>
<sequence length="76" mass="8169">MICGGAAWADAEVEVKASLTHYTDDNTYGSSLDYDMVYIAGWSGVGDQKDKNVSGQLCFLPAGRIEFEGNVYAPAQ</sequence>
<dbReference type="EMBL" id="UGSG01000001">
    <property type="protein sequence ID" value="SUA73876.1"/>
    <property type="molecule type" value="Genomic_DNA"/>
</dbReference>
<dbReference type="Proteomes" id="UP000254573">
    <property type="component" value="Unassembled WGS sequence"/>
</dbReference>